<evidence type="ECO:0000313" key="5">
    <source>
        <dbReference type="EMBL" id="CAF3734836.1"/>
    </source>
</evidence>
<dbReference type="PANTHER" id="PTHR45080:SF8">
    <property type="entry name" value="IG-LIKE DOMAIN-CONTAINING PROTEIN"/>
    <property type="match status" value="1"/>
</dbReference>
<dbReference type="InterPro" id="IPR013783">
    <property type="entry name" value="Ig-like_fold"/>
</dbReference>
<dbReference type="FunFam" id="2.60.40.10:FF:000107">
    <property type="entry name" value="Myosin, light chain kinase a"/>
    <property type="match status" value="1"/>
</dbReference>
<dbReference type="InterPro" id="IPR036179">
    <property type="entry name" value="Ig-like_dom_sf"/>
</dbReference>
<feature type="domain" description="Ig-like" evidence="4">
    <location>
        <begin position="202"/>
        <end position="301"/>
    </location>
</feature>
<protein>
    <recommendedName>
        <fullName evidence="4">Ig-like domain-containing protein</fullName>
    </recommendedName>
</protein>
<name>A0A818XBR0_9BILA</name>
<evidence type="ECO:0000256" key="3">
    <source>
        <dbReference type="ARBA" id="ARBA00023319"/>
    </source>
</evidence>
<dbReference type="GO" id="GO:0007156">
    <property type="term" value="P:homophilic cell adhesion via plasma membrane adhesion molecules"/>
    <property type="evidence" value="ECO:0007669"/>
    <property type="project" value="TreeGrafter"/>
</dbReference>
<evidence type="ECO:0000313" key="6">
    <source>
        <dbReference type="Proteomes" id="UP000663844"/>
    </source>
</evidence>
<keyword evidence="1" id="KW-0732">Signal</keyword>
<dbReference type="Proteomes" id="UP000663844">
    <property type="component" value="Unassembled WGS sequence"/>
</dbReference>
<dbReference type="Gene3D" id="2.60.40.10">
    <property type="entry name" value="Immunoglobulins"/>
    <property type="match status" value="1"/>
</dbReference>
<keyword evidence="3" id="KW-0393">Immunoglobulin domain</keyword>
<accession>A0A818XBR0</accession>
<dbReference type="PROSITE" id="PS50835">
    <property type="entry name" value="IG_LIKE"/>
    <property type="match status" value="1"/>
</dbReference>
<dbReference type="PANTHER" id="PTHR45080">
    <property type="entry name" value="CONTACTIN 5"/>
    <property type="match status" value="1"/>
</dbReference>
<dbReference type="InterPro" id="IPR007110">
    <property type="entry name" value="Ig-like_dom"/>
</dbReference>
<dbReference type="SUPFAM" id="SSF48726">
    <property type="entry name" value="Immunoglobulin"/>
    <property type="match status" value="1"/>
</dbReference>
<dbReference type="GO" id="GO:0005886">
    <property type="term" value="C:plasma membrane"/>
    <property type="evidence" value="ECO:0007669"/>
    <property type="project" value="TreeGrafter"/>
</dbReference>
<reference evidence="5" key="1">
    <citation type="submission" date="2021-02" db="EMBL/GenBank/DDBJ databases">
        <authorList>
            <person name="Nowell W R."/>
        </authorList>
    </citation>
    <scope>NUCLEOTIDE SEQUENCE</scope>
</reference>
<evidence type="ECO:0000259" key="4">
    <source>
        <dbReference type="PROSITE" id="PS50835"/>
    </source>
</evidence>
<dbReference type="EMBL" id="CAJOAZ010000917">
    <property type="protein sequence ID" value="CAF3734836.1"/>
    <property type="molecule type" value="Genomic_DNA"/>
</dbReference>
<keyword evidence="2" id="KW-1015">Disulfide bond</keyword>
<dbReference type="AlphaFoldDB" id="A0A818XBR0"/>
<dbReference type="GO" id="GO:0050808">
    <property type="term" value="P:synapse organization"/>
    <property type="evidence" value="ECO:0007669"/>
    <property type="project" value="TreeGrafter"/>
</dbReference>
<dbReference type="GO" id="GO:0030424">
    <property type="term" value="C:axon"/>
    <property type="evidence" value="ECO:0007669"/>
    <property type="project" value="TreeGrafter"/>
</dbReference>
<dbReference type="Pfam" id="PF07679">
    <property type="entry name" value="I-set"/>
    <property type="match status" value="1"/>
</dbReference>
<proteinExistence type="predicted"/>
<comment type="caution">
    <text evidence="5">The sequence shown here is derived from an EMBL/GenBank/DDBJ whole genome shotgun (WGS) entry which is preliminary data.</text>
</comment>
<sequence length="378" mass="43085">MGGSSSSVTMTAENARLTFPHLQQVFDIQDQEIEIENTRKKIFNYIVSGIDHAPANDIMKNLVKYAISYITAAVEDSQDPIDRKIERHIGRYLYTQLSAEFDEIKRKLKLIQHCMAINGWKDAYADISYCISRCGVLLSLFLNNINHALVMGTLFKELCLVYIALGLVLAEYNAVHIPHIIDRFNEIEEAVKKFKEAAAKDPNTSTTAAEFLKKLKDAECNEDKTITLECEIIGTSKPNVEWFVSFFSRTKEIAQDAKYTITRDGDKCILVIDKATPDDLDEYSIKVRNKGGSRMYRCNLNVRSPPRFRLPPKYEAVLNYDKGEVIIIKVPYIVDGSDRAITLTIRNGDKNTAGRQLERAMIKHENIYDYYDIVEEIG</sequence>
<dbReference type="InterPro" id="IPR050958">
    <property type="entry name" value="Cell_Adh-Cytoskel_Orgn"/>
</dbReference>
<dbReference type="GO" id="GO:0043025">
    <property type="term" value="C:neuronal cell body"/>
    <property type="evidence" value="ECO:0007669"/>
    <property type="project" value="TreeGrafter"/>
</dbReference>
<evidence type="ECO:0000256" key="2">
    <source>
        <dbReference type="ARBA" id="ARBA00023157"/>
    </source>
</evidence>
<dbReference type="GO" id="GO:0008046">
    <property type="term" value="F:axon guidance receptor activity"/>
    <property type="evidence" value="ECO:0007669"/>
    <property type="project" value="TreeGrafter"/>
</dbReference>
<organism evidence="5 6">
    <name type="scientific">Adineta steineri</name>
    <dbReference type="NCBI Taxonomy" id="433720"/>
    <lineage>
        <taxon>Eukaryota</taxon>
        <taxon>Metazoa</taxon>
        <taxon>Spiralia</taxon>
        <taxon>Gnathifera</taxon>
        <taxon>Rotifera</taxon>
        <taxon>Eurotatoria</taxon>
        <taxon>Bdelloidea</taxon>
        <taxon>Adinetida</taxon>
        <taxon>Adinetidae</taxon>
        <taxon>Adineta</taxon>
    </lineage>
</organism>
<evidence type="ECO:0000256" key="1">
    <source>
        <dbReference type="ARBA" id="ARBA00022729"/>
    </source>
</evidence>
<dbReference type="InterPro" id="IPR013098">
    <property type="entry name" value="Ig_I-set"/>
</dbReference>
<gene>
    <name evidence="5" type="ORF">OXD698_LOCUS14506</name>
</gene>